<feature type="compositionally biased region" description="Polar residues" evidence="3">
    <location>
        <begin position="289"/>
        <end position="298"/>
    </location>
</feature>
<evidence type="ECO:0000259" key="4">
    <source>
        <dbReference type="SMART" id="SM00717"/>
    </source>
</evidence>
<dbReference type="Gene3D" id="1.10.10.60">
    <property type="entry name" value="Homeodomain-like"/>
    <property type="match status" value="1"/>
</dbReference>
<dbReference type="GO" id="GO:0031931">
    <property type="term" value="C:TORC1 complex"/>
    <property type="evidence" value="ECO:0007669"/>
    <property type="project" value="InterPro"/>
</dbReference>
<dbReference type="GO" id="GO:0031932">
    <property type="term" value="C:TORC2 complex"/>
    <property type="evidence" value="ECO:0007669"/>
    <property type="project" value="InterPro"/>
</dbReference>
<dbReference type="SUPFAM" id="SSF50978">
    <property type="entry name" value="WD40 repeat-like"/>
    <property type="match status" value="1"/>
</dbReference>
<gene>
    <name evidence="6" type="ORF">K489DRAFT_375970</name>
</gene>
<evidence type="ECO:0000256" key="1">
    <source>
        <dbReference type="ARBA" id="ARBA00009890"/>
    </source>
</evidence>
<dbReference type="InterPro" id="IPR036322">
    <property type="entry name" value="WD40_repeat_dom_sf"/>
</dbReference>
<evidence type="ECO:0000256" key="3">
    <source>
        <dbReference type="SAM" id="MobiDB-lite"/>
    </source>
</evidence>
<organism evidence="6">
    <name type="scientific">Dissoconium aciculare CBS 342.82</name>
    <dbReference type="NCBI Taxonomy" id="1314786"/>
    <lineage>
        <taxon>Eukaryota</taxon>
        <taxon>Fungi</taxon>
        <taxon>Dikarya</taxon>
        <taxon>Ascomycota</taxon>
        <taxon>Pezizomycotina</taxon>
        <taxon>Dothideomycetes</taxon>
        <taxon>Dothideomycetidae</taxon>
        <taxon>Mycosphaerellales</taxon>
        <taxon>Dissoconiaceae</taxon>
        <taxon>Dissoconium</taxon>
    </lineage>
</organism>
<keyword evidence="2" id="KW-0853">WD repeat</keyword>
<dbReference type="SMART" id="SM00717">
    <property type="entry name" value="SANT"/>
    <property type="match status" value="1"/>
</dbReference>
<reference evidence="6" key="1">
    <citation type="submission" date="2020-01" db="EMBL/GenBank/DDBJ databases">
        <authorList>
            <consortium name="DOE Joint Genome Institute"/>
            <person name="Haridas S."/>
            <person name="Albert R."/>
            <person name="Binder M."/>
            <person name="Bloem J."/>
            <person name="Labutti K."/>
            <person name="Salamov A."/>
            <person name="Andreopoulos B."/>
            <person name="Baker S.E."/>
            <person name="Barry K."/>
            <person name="Bills G."/>
            <person name="Bluhm B.H."/>
            <person name="Cannon C."/>
            <person name="Castanera R."/>
            <person name="Culley D.E."/>
            <person name="Daum C."/>
            <person name="Ezra D."/>
            <person name="Gonzalez J.B."/>
            <person name="Henrissat B."/>
            <person name="Kuo A."/>
            <person name="Liang C."/>
            <person name="Lipzen A."/>
            <person name="Lutzoni F."/>
            <person name="Magnuson J."/>
            <person name="Mondo S."/>
            <person name="Nolan M."/>
            <person name="Ohm R."/>
            <person name="Pangilinan J."/>
            <person name="Park H.-J."/>
            <person name="Ramirez L."/>
            <person name="Alfaro M."/>
            <person name="Sun H."/>
            <person name="Tritt A."/>
            <person name="Yoshinaga Y."/>
            <person name="Zwiers L.-H."/>
            <person name="Turgeon B.G."/>
            <person name="Goodwin S.B."/>
            <person name="Spatafora J.W."/>
            <person name="Crous P.W."/>
            <person name="Grigoriev I.V."/>
        </authorList>
    </citation>
    <scope>NUCLEOTIDE SEQUENCE</scope>
    <source>
        <strain evidence="6">CBS 342.82</strain>
    </source>
</reference>
<dbReference type="Pfam" id="PF00400">
    <property type="entry name" value="WD40"/>
    <property type="match status" value="2"/>
</dbReference>
<feature type="region of interest" description="Disordered" evidence="3">
    <location>
        <begin position="288"/>
        <end position="348"/>
    </location>
</feature>
<dbReference type="Proteomes" id="UP000504637">
    <property type="component" value="Unplaced"/>
</dbReference>
<feature type="region of interest" description="Disordered" evidence="3">
    <location>
        <begin position="24"/>
        <end position="50"/>
    </location>
</feature>
<sequence length="1193" mass="132067">MTDCLAPFSTRDMLPSKIGSHEIIDLTSSPRSEASTLLPPKSTDIKRAESSEITSNDLLARFKFAKGDGEERPTKRARHEERDGTASKLPRVSHSSARMIGCVAHNLAPTPKEELPSADSAQWIPTWSPPWEPSKLRQSQSEKVSPTIRQDVLSSSFPSSLNSILQPIPLGLLNSGARVPIYDPGWSTTKHHVDSGLVFDAAHPTDARHSEPANRTMLVSDSELRSIPPEPCSAAYSSGPYSKSEQDLLLKLKGIENRPWDEIATYFPNRSKASIQVHYSTKVKKLLGSSETSSFQPQSKREPISRPEKSRGPRGRPPLRDTVVDRQLTPNSFAKEHSSSRCSVDRPEVAHVPQDSVVQLHSETNTLVAQDHIYPNSLSRLLRTRELGCSSRRAWSSSRTVTNELKNHAHRDSEFIRHYQGMSGDVVALTWSASDTLFAAGSIAISDAQSQQYNMGRNLLAGNLRNWTVREMPEHHIPRPKVEGDNINASHSMRATQDERLFMTVTGTEFTADGTQLYTSSTDRTLRRYSIDAESNLPHHSYAIKHEAAVDLLSVHYASGSHAGVVATAARTSNESINIYECYETRWNRRFSFSPARHGSHVLFPSALRFGLAPQHRDFLLVGFGAASEADQSGQTCLWNINTGVRLSLNVVTHDVFDVAWNPAPSSSSIAFAVACNPSGLQVNKFTRSVVQCFAPNQQDCRRVLVWESPARDINRVVFCPHDDNLVAAGATDGKVYIWDKRFAGRRQEPLHTLSHGESLNVLAADDDREMTDTGVHFLAWGATRERIYSGSSDGIVKIWNPYRAVENTHVDDITVPRSQRAAIMSGAFSHDGRSLLVGTENGNVNLFSIGRNEPTGAAQRVGKFKLLSAEVPLDSPEEPHFKAANDLLETGQIVIRPCGAMPFRQAVQGPQYNGPYLDPPQSQISAAMENYNKALMRQAAMTSWHSTPLDYIGCENSLPEQSDTSAVEEIKKSQCEVSRAEISMNDICSRASFARAARPKAEAFQRSLLEMEPRKPDGEVTYHDTAHRCKLDCNVLRTTEDMDGEVDDSARWQLRDPSMLRLLTRIPSVGTGQDGVDRKQQDAMKRAGLLTTCSECRRPARIATDGSKVLCENCSFACFRCGKPAAISPDTMRITCASCELVWEAGALGYELLSPPKTRIKAVSPHVEDDDELAEQELEHYASLWQTSDNKN</sequence>
<dbReference type="RefSeq" id="XP_033464839.1">
    <property type="nucleotide sequence ID" value="XM_033603806.1"/>
</dbReference>
<reference evidence="6" key="2">
    <citation type="submission" date="2020-04" db="EMBL/GenBank/DDBJ databases">
        <authorList>
            <consortium name="NCBI Genome Project"/>
        </authorList>
    </citation>
    <scope>NUCLEOTIDE SEQUENCE</scope>
    <source>
        <strain evidence="6">CBS 342.82</strain>
    </source>
</reference>
<dbReference type="InterPro" id="IPR037588">
    <property type="entry name" value="MLST8"/>
</dbReference>
<protein>
    <submittedName>
        <fullName evidence="6">WD40 repeat-like protein</fullName>
    </submittedName>
</protein>
<evidence type="ECO:0000313" key="5">
    <source>
        <dbReference type="Proteomes" id="UP000504637"/>
    </source>
</evidence>
<keyword evidence="5" id="KW-1185">Reference proteome</keyword>
<feature type="domain" description="Myb-like" evidence="4">
    <location>
        <begin position="237"/>
        <end position="285"/>
    </location>
</feature>
<comment type="similarity">
    <text evidence="1">Belongs to the WD repeat LST8 family.</text>
</comment>
<dbReference type="GO" id="GO:0031929">
    <property type="term" value="P:TOR signaling"/>
    <property type="evidence" value="ECO:0007669"/>
    <property type="project" value="InterPro"/>
</dbReference>
<dbReference type="SMART" id="SM00320">
    <property type="entry name" value="WD40"/>
    <property type="match status" value="5"/>
</dbReference>
<dbReference type="OrthoDB" id="10248252at2759"/>
<dbReference type="AlphaFoldDB" id="A0A6J3MIR6"/>
<evidence type="ECO:0000313" key="6">
    <source>
        <dbReference type="RefSeq" id="XP_033464839.1"/>
    </source>
</evidence>
<feature type="compositionally biased region" description="Basic and acidic residues" evidence="3">
    <location>
        <begin position="299"/>
        <end position="311"/>
    </location>
</feature>
<feature type="compositionally biased region" description="Polar residues" evidence="3">
    <location>
        <begin position="26"/>
        <end position="35"/>
    </location>
</feature>
<feature type="compositionally biased region" description="Basic and acidic residues" evidence="3">
    <location>
        <begin position="65"/>
        <end position="85"/>
    </location>
</feature>
<dbReference type="CDD" id="cd00167">
    <property type="entry name" value="SANT"/>
    <property type="match status" value="1"/>
</dbReference>
<dbReference type="InterPro" id="IPR015943">
    <property type="entry name" value="WD40/YVTN_repeat-like_dom_sf"/>
</dbReference>
<dbReference type="Gene3D" id="2.130.10.10">
    <property type="entry name" value="YVTN repeat-like/Quinoprotein amine dehydrogenase"/>
    <property type="match status" value="1"/>
</dbReference>
<dbReference type="GeneID" id="54361606"/>
<feature type="repeat" description="WD" evidence="2">
    <location>
        <begin position="776"/>
        <end position="801"/>
    </location>
</feature>
<name>A0A6J3MIR6_9PEZI</name>
<dbReference type="InterPro" id="IPR009057">
    <property type="entry name" value="Homeodomain-like_sf"/>
</dbReference>
<evidence type="ECO:0000256" key="2">
    <source>
        <dbReference type="PROSITE-ProRule" id="PRU00221"/>
    </source>
</evidence>
<dbReference type="InterPro" id="IPR001680">
    <property type="entry name" value="WD40_rpt"/>
</dbReference>
<accession>A0A6J3MIR6</accession>
<proteinExistence type="inferred from homology"/>
<dbReference type="InterPro" id="IPR001005">
    <property type="entry name" value="SANT/Myb"/>
</dbReference>
<dbReference type="PANTHER" id="PTHR19842">
    <property type="entry name" value="G BETA-LIKE PROTEIN GBL"/>
    <property type="match status" value="1"/>
</dbReference>
<dbReference type="PROSITE" id="PS50082">
    <property type="entry name" value="WD_REPEATS_2"/>
    <property type="match status" value="1"/>
</dbReference>
<feature type="region of interest" description="Disordered" evidence="3">
    <location>
        <begin position="206"/>
        <end position="241"/>
    </location>
</feature>
<dbReference type="SUPFAM" id="SSF46689">
    <property type="entry name" value="Homeodomain-like"/>
    <property type="match status" value="1"/>
</dbReference>
<feature type="compositionally biased region" description="Basic and acidic residues" evidence="3">
    <location>
        <begin position="334"/>
        <end position="348"/>
    </location>
</feature>
<dbReference type="PANTHER" id="PTHR19842:SF2">
    <property type="entry name" value="WD REPEAT PROTEIN (AFU_ORTHOLOGUE AFUA_5G04300)"/>
    <property type="match status" value="1"/>
</dbReference>
<feature type="region of interest" description="Disordered" evidence="3">
    <location>
        <begin position="64"/>
        <end position="93"/>
    </location>
</feature>
<dbReference type="GO" id="GO:0032956">
    <property type="term" value="P:regulation of actin cytoskeleton organization"/>
    <property type="evidence" value="ECO:0007669"/>
    <property type="project" value="TreeGrafter"/>
</dbReference>
<reference evidence="6" key="3">
    <citation type="submission" date="2025-08" db="UniProtKB">
        <authorList>
            <consortium name="RefSeq"/>
        </authorList>
    </citation>
    <scope>IDENTIFICATION</scope>
    <source>
        <strain evidence="6">CBS 342.82</strain>
    </source>
</reference>